<sequence length="169" mass="18654">MSQRRLFLSLATAACCAPLLSACGFRLRGATSYPFKSLYIKAEDQSVFARQLQRTLEGTGITVLRAPSTPELAERVLELLSEQHERAVISQTATGGVRELQLRLRIRYRISNPLGGQPGEVVELLQSRDLSYDESAALAKEAEEQMLFADMQNDLIAQIMRRLVAAGSA</sequence>
<dbReference type="Pfam" id="PF04390">
    <property type="entry name" value="LptE"/>
    <property type="match status" value="1"/>
</dbReference>
<dbReference type="EMBL" id="FQUZ01000002">
    <property type="protein sequence ID" value="SHE41481.1"/>
    <property type="molecule type" value="Genomic_DNA"/>
</dbReference>
<keyword evidence="3 6" id="KW-0564">Palmitate</keyword>
<dbReference type="Gene3D" id="3.30.160.150">
    <property type="entry name" value="Lipoprotein like domain"/>
    <property type="match status" value="1"/>
</dbReference>
<evidence type="ECO:0000256" key="5">
    <source>
        <dbReference type="ARBA" id="ARBA00023288"/>
    </source>
</evidence>
<dbReference type="InterPro" id="IPR007485">
    <property type="entry name" value="LPS_assembly_LptE"/>
</dbReference>
<comment type="subunit">
    <text evidence="6">Component of the lipopolysaccharide transport and assembly complex. Interacts with LptD.</text>
</comment>
<evidence type="ECO:0000256" key="1">
    <source>
        <dbReference type="ARBA" id="ARBA00022729"/>
    </source>
</evidence>
<dbReference type="GO" id="GO:0001530">
    <property type="term" value="F:lipopolysaccharide binding"/>
    <property type="evidence" value="ECO:0007669"/>
    <property type="project" value="TreeGrafter"/>
</dbReference>
<keyword evidence="2 6" id="KW-0472">Membrane</keyword>
<dbReference type="STRING" id="1122156.SAMN02745117_00269"/>
<dbReference type="RefSeq" id="WP_073353749.1">
    <property type="nucleotide sequence ID" value="NZ_FQUZ01000002.1"/>
</dbReference>
<feature type="chain" id="PRO_5012047520" description="LPS-assembly lipoprotein LptE" evidence="7">
    <location>
        <begin position="23"/>
        <end position="169"/>
    </location>
</feature>
<evidence type="ECO:0000256" key="3">
    <source>
        <dbReference type="ARBA" id="ARBA00023139"/>
    </source>
</evidence>
<dbReference type="PANTHER" id="PTHR38098:SF1">
    <property type="entry name" value="LPS-ASSEMBLY LIPOPROTEIN LPTE"/>
    <property type="match status" value="1"/>
</dbReference>
<dbReference type="Proteomes" id="UP000184327">
    <property type="component" value="Unassembled WGS sequence"/>
</dbReference>
<accession>A0A1M4TAI8</accession>
<evidence type="ECO:0000256" key="7">
    <source>
        <dbReference type="SAM" id="SignalP"/>
    </source>
</evidence>
<keyword evidence="9" id="KW-1185">Reference proteome</keyword>
<dbReference type="GO" id="GO:0043165">
    <property type="term" value="P:Gram-negative-bacterium-type cell outer membrane assembly"/>
    <property type="evidence" value="ECO:0007669"/>
    <property type="project" value="UniProtKB-UniRule"/>
</dbReference>
<evidence type="ECO:0000313" key="9">
    <source>
        <dbReference type="Proteomes" id="UP000184327"/>
    </source>
</evidence>
<name>A0A1M4TAI8_9BURK</name>
<comment type="function">
    <text evidence="6">Together with LptD, is involved in the assembly of lipopolysaccharide (LPS) at the surface of the outer membrane. Required for the proper assembly of LptD. Binds LPS and may serve as the LPS recognition site at the outer membrane.</text>
</comment>
<evidence type="ECO:0000256" key="4">
    <source>
        <dbReference type="ARBA" id="ARBA00023237"/>
    </source>
</evidence>
<dbReference type="HAMAP" id="MF_01186">
    <property type="entry name" value="LPS_assembly_LptE"/>
    <property type="match status" value="1"/>
</dbReference>
<keyword evidence="4 6" id="KW-0998">Cell outer membrane</keyword>
<dbReference type="PROSITE" id="PS51257">
    <property type="entry name" value="PROKAR_LIPOPROTEIN"/>
    <property type="match status" value="1"/>
</dbReference>
<keyword evidence="5 6" id="KW-0449">Lipoprotein</keyword>
<feature type="signal peptide" evidence="7">
    <location>
        <begin position="1"/>
        <end position="22"/>
    </location>
</feature>
<dbReference type="GO" id="GO:1990351">
    <property type="term" value="C:transporter complex"/>
    <property type="evidence" value="ECO:0007669"/>
    <property type="project" value="TreeGrafter"/>
</dbReference>
<dbReference type="GO" id="GO:0009279">
    <property type="term" value="C:cell outer membrane"/>
    <property type="evidence" value="ECO:0007669"/>
    <property type="project" value="UniProtKB-SubCell"/>
</dbReference>
<proteinExistence type="inferred from homology"/>
<evidence type="ECO:0000256" key="2">
    <source>
        <dbReference type="ARBA" id="ARBA00023136"/>
    </source>
</evidence>
<dbReference type="AlphaFoldDB" id="A0A1M4TAI8"/>
<dbReference type="GO" id="GO:0015920">
    <property type="term" value="P:lipopolysaccharide transport"/>
    <property type="evidence" value="ECO:0007669"/>
    <property type="project" value="TreeGrafter"/>
</dbReference>
<dbReference type="OrthoDB" id="5298094at2"/>
<organism evidence="8 9">
    <name type="scientific">Lampropedia hyalina DSM 16112</name>
    <dbReference type="NCBI Taxonomy" id="1122156"/>
    <lineage>
        <taxon>Bacteria</taxon>
        <taxon>Pseudomonadati</taxon>
        <taxon>Pseudomonadota</taxon>
        <taxon>Betaproteobacteria</taxon>
        <taxon>Burkholderiales</taxon>
        <taxon>Comamonadaceae</taxon>
        <taxon>Lampropedia</taxon>
    </lineage>
</organism>
<dbReference type="PANTHER" id="PTHR38098">
    <property type="entry name" value="LPS-ASSEMBLY LIPOPROTEIN LPTE"/>
    <property type="match status" value="1"/>
</dbReference>
<comment type="similarity">
    <text evidence="6">Belongs to the LptE lipoprotein family.</text>
</comment>
<gene>
    <name evidence="6" type="primary">lptE</name>
    <name evidence="8" type="ORF">SAMN02745117_00269</name>
</gene>
<evidence type="ECO:0000313" key="8">
    <source>
        <dbReference type="EMBL" id="SHE41481.1"/>
    </source>
</evidence>
<keyword evidence="1 6" id="KW-0732">Signal</keyword>
<protein>
    <recommendedName>
        <fullName evidence="6">LPS-assembly lipoprotein LptE</fullName>
    </recommendedName>
</protein>
<comment type="subcellular location">
    <subcellularLocation>
        <location evidence="6">Cell outer membrane</location>
        <topology evidence="6">Lipid-anchor</topology>
    </subcellularLocation>
</comment>
<evidence type="ECO:0000256" key="6">
    <source>
        <dbReference type="HAMAP-Rule" id="MF_01186"/>
    </source>
</evidence>
<reference evidence="8 9" key="1">
    <citation type="submission" date="2016-11" db="EMBL/GenBank/DDBJ databases">
        <authorList>
            <person name="Jaros S."/>
            <person name="Januszkiewicz K."/>
            <person name="Wedrychowicz H."/>
        </authorList>
    </citation>
    <scope>NUCLEOTIDE SEQUENCE [LARGE SCALE GENOMIC DNA]</scope>
    <source>
        <strain evidence="8 9">DSM 16112</strain>
    </source>
</reference>